<name>A0A9N8E8I2_9STRA</name>
<evidence type="ECO:0000313" key="2">
    <source>
        <dbReference type="EMBL" id="CAB9516273.1"/>
    </source>
</evidence>
<feature type="region of interest" description="Disordered" evidence="1">
    <location>
        <begin position="32"/>
        <end position="77"/>
    </location>
</feature>
<organism evidence="2 3">
    <name type="scientific">Seminavis robusta</name>
    <dbReference type="NCBI Taxonomy" id="568900"/>
    <lineage>
        <taxon>Eukaryota</taxon>
        <taxon>Sar</taxon>
        <taxon>Stramenopiles</taxon>
        <taxon>Ochrophyta</taxon>
        <taxon>Bacillariophyta</taxon>
        <taxon>Bacillariophyceae</taxon>
        <taxon>Bacillariophycidae</taxon>
        <taxon>Naviculales</taxon>
        <taxon>Naviculaceae</taxon>
        <taxon>Seminavis</taxon>
    </lineage>
</organism>
<protein>
    <submittedName>
        <fullName evidence="2">Uncharacterized protein</fullName>
    </submittedName>
</protein>
<feature type="compositionally biased region" description="Basic and acidic residues" evidence="1">
    <location>
        <begin position="37"/>
        <end position="47"/>
    </location>
</feature>
<evidence type="ECO:0000313" key="3">
    <source>
        <dbReference type="Proteomes" id="UP001153069"/>
    </source>
</evidence>
<keyword evidence="3" id="KW-1185">Reference proteome</keyword>
<dbReference type="EMBL" id="CAICTM010000771">
    <property type="protein sequence ID" value="CAB9516273.1"/>
    <property type="molecule type" value="Genomic_DNA"/>
</dbReference>
<feature type="non-terminal residue" evidence="2">
    <location>
        <position position="1"/>
    </location>
</feature>
<dbReference type="OrthoDB" id="48610at2759"/>
<evidence type="ECO:0000256" key="1">
    <source>
        <dbReference type="SAM" id="MobiDB-lite"/>
    </source>
</evidence>
<accession>A0A9N8E8I2</accession>
<proteinExistence type="predicted"/>
<gene>
    <name evidence="2" type="ORF">SEMRO_772_G200180.1</name>
</gene>
<comment type="caution">
    <text evidence="2">The sequence shown here is derived from an EMBL/GenBank/DDBJ whole genome shotgun (WGS) entry which is preliminary data.</text>
</comment>
<sequence length="89" mass="10325">TEDASVQASVREAVGDMVHFLKKTSETFFDEPEDEVIENKGIPDELPKPSSSRRVPSEAEVDSNWTEKEEAVSKKKWRKRRWFKKMLGK</sequence>
<dbReference type="Proteomes" id="UP001153069">
    <property type="component" value="Unassembled WGS sequence"/>
</dbReference>
<dbReference type="AlphaFoldDB" id="A0A9N8E8I2"/>
<reference evidence="2" key="1">
    <citation type="submission" date="2020-06" db="EMBL/GenBank/DDBJ databases">
        <authorList>
            <consortium name="Plant Systems Biology data submission"/>
        </authorList>
    </citation>
    <scope>NUCLEOTIDE SEQUENCE</scope>
    <source>
        <strain evidence="2">D6</strain>
    </source>
</reference>